<gene>
    <name evidence="1" type="ORF">LCGC14_2092750</name>
</gene>
<protein>
    <submittedName>
        <fullName evidence="1">Uncharacterized protein</fullName>
    </submittedName>
</protein>
<evidence type="ECO:0000313" key="1">
    <source>
        <dbReference type="EMBL" id="KKL71654.1"/>
    </source>
</evidence>
<sequence length="91" mass="10679">MKKKQWKSKKQRQQWWKEQTSDQQAVHLARWQKVKSATRRTSSVELMDKINVLFSCKKCFHGIVKACTDNLPKGCEYWYKPGSDVIGLAYG</sequence>
<organism evidence="1">
    <name type="scientific">marine sediment metagenome</name>
    <dbReference type="NCBI Taxonomy" id="412755"/>
    <lineage>
        <taxon>unclassified sequences</taxon>
        <taxon>metagenomes</taxon>
        <taxon>ecological metagenomes</taxon>
    </lineage>
</organism>
<name>A0A0F9ECF8_9ZZZZ</name>
<dbReference type="EMBL" id="LAZR01025524">
    <property type="protein sequence ID" value="KKL71654.1"/>
    <property type="molecule type" value="Genomic_DNA"/>
</dbReference>
<reference evidence="1" key="1">
    <citation type="journal article" date="2015" name="Nature">
        <title>Complex archaea that bridge the gap between prokaryotes and eukaryotes.</title>
        <authorList>
            <person name="Spang A."/>
            <person name="Saw J.H."/>
            <person name="Jorgensen S.L."/>
            <person name="Zaremba-Niedzwiedzka K."/>
            <person name="Martijn J."/>
            <person name="Lind A.E."/>
            <person name="van Eijk R."/>
            <person name="Schleper C."/>
            <person name="Guy L."/>
            <person name="Ettema T.J."/>
        </authorList>
    </citation>
    <scope>NUCLEOTIDE SEQUENCE</scope>
</reference>
<comment type="caution">
    <text evidence="1">The sequence shown here is derived from an EMBL/GenBank/DDBJ whole genome shotgun (WGS) entry which is preliminary data.</text>
</comment>
<dbReference type="AlphaFoldDB" id="A0A0F9ECF8"/>
<accession>A0A0F9ECF8</accession>
<proteinExistence type="predicted"/>